<evidence type="ECO:0000313" key="4">
    <source>
        <dbReference type="Proteomes" id="UP000675881"/>
    </source>
</evidence>
<feature type="region of interest" description="Disordered" evidence="1">
    <location>
        <begin position="23"/>
        <end position="69"/>
    </location>
</feature>
<keyword evidence="4" id="KW-1185">Reference proteome</keyword>
<dbReference type="EMBL" id="HG994589">
    <property type="protein sequence ID" value="CAF2791418.1"/>
    <property type="molecule type" value="Genomic_DNA"/>
</dbReference>
<sequence>MVVLIFLNMNIYLKIRSTKKFQSARRRTPMNRNNSFPLKTSGEGLVVSPESHAQPEENETSSNNSNNNVPTRRDIKMALILSLIVMLFFFSHLPRHFALVINSSINILIYCSVGDNFIRRLLTKSTKGVSIATTAGVSRPSHTIVQYGECQL</sequence>
<dbReference type="Proteomes" id="UP000675881">
    <property type="component" value="Chromosome 10"/>
</dbReference>
<feature type="transmembrane region" description="Helical" evidence="2">
    <location>
        <begin position="75"/>
        <end position="93"/>
    </location>
</feature>
<keyword evidence="2" id="KW-1133">Transmembrane helix</keyword>
<dbReference type="SUPFAM" id="SSF81321">
    <property type="entry name" value="Family A G protein-coupled receptor-like"/>
    <property type="match status" value="1"/>
</dbReference>
<dbReference type="OrthoDB" id="10011262at2759"/>
<keyword evidence="2" id="KW-0812">Transmembrane</keyword>
<protein>
    <submittedName>
        <fullName evidence="3">(salmon louse) hypothetical protein</fullName>
    </submittedName>
</protein>
<evidence type="ECO:0000256" key="2">
    <source>
        <dbReference type="SAM" id="Phobius"/>
    </source>
</evidence>
<evidence type="ECO:0000256" key="1">
    <source>
        <dbReference type="SAM" id="MobiDB-lite"/>
    </source>
</evidence>
<dbReference type="AlphaFoldDB" id="A0A7R8CE25"/>
<gene>
    <name evidence="3" type="ORF">LSAA_2745</name>
</gene>
<name>A0A7R8CE25_LEPSM</name>
<keyword evidence="2" id="KW-0472">Membrane</keyword>
<evidence type="ECO:0000313" key="3">
    <source>
        <dbReference type="EMBL" id="CAF2791418.1"/>
    </source>
</evidence>
<accession>A0A7R8CE25</accession>
<proteinExistence type="predicted"/>
<reference evidence="3" key="1">
    <citation type="submission" date="2021-02" db="EMBL/GenBank/DDBJ databases">
        <authorList>
            <person name="Bekaert M."/>
        </authorList>
    </citation>
    <scope>NUCLEOTIDE SEQUENCE</scope>
    <source>
        <strain evidence="3">IoA-00</strain>
    </source>
</reference>
<organism evidence="3 4">
    <name type="scientific">Lepeophtheirus salmonis</name>
    <name type="common">Salmon louse</name>
    <name type="synonym">Caligus salmonis</name>
    <dbReference type="NCBI Taxonomy" id="72036"/>
    <lineage>
        <taxon>Eukaryota</taxon>
        <taxon>Metazoa</taxon>
        <taxon>Ecdysozoa</taxon>
        <taxon>Arthropoda</taxon>
        <taxon>Crustacea</taxon>
        <taxon>Multicrustacea</taxon>
        <taxon>Hexanauplia</taxon>
        <taxon>Copepoda</taxon>
        <taxon>Siphonostomatoida</taxon>
        <taxon>Caligidae</taxon>
        <taxon>Lepeophtheirus</taxon>
    </lineage>
</organism>
<dbReference type="Gene3D" id="1.20.1070.10">
    <property type="entry name" value="Rhodopsin 7-helix transmembrane proteins"/>
    <property type="match status" value="1"/>
</dbReference>